<proteinExistence type="predicted"/>
<evidence type="ECO:0000313" key="3">
    <source>
        <dbReference type="Proteomes" id="UP000032180"/>
    </source>
</evidence>
<evidence type="ECO:0000313" key="2">
    <source>
        <dbReference type="EnsemblPlants" id="LPERR09G05900.1"/>
    </source>
</evidence>
<dbReference type="AlphaFoldDB" id="A0A0D9XD93"/>
<evidence type="ECO:0000256" key="1">
    <source>
        <dbReference type="SAM" id="MobiDB-lite"/>
    </source>
</evidence>
<feature type="region of interest" description="Disordered" evidence="1">
    <location>
        <begin position="70"/>
        <end position="96"/>
    </location>
</feature>
<reference evidence="3" key="2">
    <citation type="submission" date="2013-12" db="EMBL/GenBank/DDBJ databases">
        <authorList>
            <person name="Yu Y."/>
            <person name="Lee S."/>
            <person name="de Baynast K."/>
            <person name="Wissotski M."/>
            <person name="Liu L."/>
            <person name="Talag J."/>
            <person name="Goicoechea J."/>
            <person name="Angelova A."/>
            <person name="Jetty R."/>
            <person name="Kudrna D."/>
            <person name="Golser W."/>
            <person name="Rivera L."/>
            <person name="Zhang J."/>
            <person name="Wing R."/>
        </authorList>
    </citation>
    <scope>NUCLEOTIDE SEQUENCE</scope>
</reference>
<dbReference type="EnsemblPlants" id="LPERR09G05900.1">
    <property type="protein sequence ID" value="LPERR09G05900.1"/>
    <property type="gene ID" value="LPERR09G05900"/>
</dbReference>
<name>A0A0D9XD93_9ORYZ</name>
<feature type="compositionally biased region" description="Polar residues" evidence="1">
    <location>
        <begin position="87"/>
        <end position="96"/>
    </location>
</feature>
<dbReference type="Proteomes" id="UP000032180">
    <property type="component" value="Chromosome 9"/>
</dbReference>
<reference evidence="2" key="3">
    <citation type="submission" date="2015-04" db="UniProtKB">
        <authorList>
            <consortium name="EnsemblPlants"/>
        </authorList>
    </citation>
    <scope>IDENTIFICATION</scope>
</reference>
<dbReference type="HOGENOM" id="CLU_2486641_0_0_1"/>
<organism evidence="2 3">
    <name type="scientific">Leersia perrieri</name>
    <dbReference type="NCBI Taxonomy" id="77586"/>
    <lineage>
        <taxon>Eukaryota</taxon>
        <taxon>Viridiplantae</taxon>
        <taxon>Streptophyta</taxon>
        <taxon>Embryophyta</taxon>
        <taxon>Tracheophyta</taxon>
        <taxon>Spermatophyta</taxon>
        <taxon>Magnoliopsida</taxon>
        <taxon>Liliopsida</taxon>
        <taxon>Poales</taxon>
        <taxon>Poaceae</taxon>
        <taxon>BOP clade</taxon>
        <taxon>Oryzoideae</taxon>
        <taxon>Oryzeae</taxon>
        <taxon>Oryzinae</taxon>
        <taxon>Leersia</taxon>
    </lineage>
</organism>
<keyword evidence="3" id="KW-1185">Reference proteome</keyword>
<accession>A0A0D9XD93</accession>
<dbReference type="Gramene" id="LPERR09G05900.1">
    <property type="protein sequence ID" value="LPERR09G05900.1"/>
    <property type="gene ID" value="LPERR09G05900"/>
</dbReference>
<sequence length="96" mass="9767">MPHRPARTRPNAAAPSILNLPPGAAAASILNLSPGAAAATSAYPNPQTLASLAPSALCPSSVFRCRSVRPTVDSTSQRQSPLPAVRASSSRPHATC</sequence>
<protein>
    <submittedName>
        <fullName evidence="2">Uncharacterized protein</fullName>
    </submittedName>
</protein>
<reference evidence="2 3" key="1">
    <citation type="submission" date="2012-08" db="EMBL/GenBank/DDBJ databases">
        <title>Oryza genome evolution.</title>
        <authorList>
            <person name="Wing R.A."/>
        </authorList>
    </citation>
    <scope>NUCLEOTIDE SEQUENCE</scope>
</reference>